<dbReference type="InterPro" id="IPR040202">
    <property type="entry name" value="Brl1/Brr6"/>
</dbReference>
<keyword evidence="2" id="KW-0812">Transmembrane</keyword>
<feature type="compositionally biased region" description="Pro residues" evidence="1">
    <location>
        <begin position="83"/>
        <end position="97"/>
    </location>
</feature>
<feature type="compositionally biased region" description="Polar residues" evidence="1">
    <location>
        <begin position="61"/>
        <end position="73"/>
    </location>
</feature>
<feature type="compositionally biased region" description="Acidic residues" evidence="1">
    <location>
        <begin position="159"/>
        <end position="173"/>
    </location>
</feature>
<dbReference type="AlphaFoldDB" id="A0AAD7TZE1"/>
<dbReference type="InterPro" id="IPR018767">
    <property type="entry name" value="Brl1/Brr6_dom"/>
</dbReference>
<evidence type="ECO:0000313" key="5">
    <source>
        <dbReference type="Proteomes" id="UP001215151"/>
    </source>
</evidence>
<feature type="transmembrane region" description="Helical" evidence="2">
    <location>
        <begin position="314"/>
        <end position="336"/>
    </location>
</feature>
<protein>
    <recommendedName>
        <fullName evidence="3">Brl1/Brr6 domain-containing protein</fullName>
    </recommendedName>
</protein>
<proteinExistence type="predicted"/>
<keyword evidence="5" id="KW-1185">Reference proteome</keyword>
<feature type="compositionally biased region" description="Basic residues" evidence="1">
    <location>
        <begin position="138"/>
        <end position="156"/>
    </location>
</feature>
<evidence type="ECO:0000256" key="1">
    <source>
        <dbReference type="SAM" id="MobiDB-lite"/>
    </source>
</evidence>
<dbReference type="Proteomes" id="UP001215151">
    <property type="component" value="Unassembled WGS sequence"/>
</dbReference>
<evidence type="ECO:0000256" key="2">
    <source>
        <dbReference type="SAM" id="Phobius"/>
    </source>
</evidence>
<comment type="caution">
    <text evidence="4">The sequence shown here is derived from an EMBL/GenBank/DDBJ whole genome shotgun (WGS) entry which is preliminary data.</text>
</comment>
<feature type="transmembrane region" description="Helical" evidence="2">
    <location>
        <begin position="204"/>
        <end position="229"/>
    </location>
</feature>
<dbReference type="Pfam" id="PF10104">
    <property type="entry name" value="Brr6_like_C_C"/>
    <property type="match status" value="1"/>
</dbReference>
<feature type="compositionally biased region" description="Polar residues" evidence="1">
    <location>
        <begin position="21"/>
        <end position="39"/>
    </location>
</feature>
<dbReference type="GO" id="GO:0031965">
    <property type="term" value="C:nuclear membrane"/>
    <property type="evidence" value="ECO:0007669"/>
    <property type="project" value="InterPro"/>
</dbReference>
<accession>A0AAD7TZE1</accession>
<reference evidence="4" key="1">
    <citation type="submission" date="2022-11" db="EMBL/GenBank/DDBJ databases">
        <title>Genome Sequence of Cubamyces cubensis.</title>
        <authorList>
            <person name="Buettner E."/>
        </authorList>
    </citation>
    <scope>NUCLEOTIDE SEQUENCE</scope>
    <source>
        <strain evidence="4">MPL-01</strain>
    </source>
</reference>
<evidence type="ECO:0000313" key="4">
    <source>
        <dbReference type="EMBL" id="KAJ8489118.1"/>
    </source>
</evidence>
<organism evidence="4 5">
    <name type="scientific">Trametes cubensis</name>
    <dbReference type="NCBI Taxonomy" id="1111947"/>
    <lineage>
        <taxon>Eukaryota</taxon>
        <taxon>Fungi</taxon>
        <taxon>Dikarya</taxon>
        <taxon>Basidiomycota</taxon>
        <taxon>Agaricomycotina</taxon>
        <taxon>Agaricomycetes</taxon>
        <taxon>Polyporales</taxon>
        <taxon>Polyporaceae</taxon>
        <taxon>Trametes</taxon>
    </lineage>
</organism>
<dbReference type="EMBL" id="JAPEVG010000053">
    <property type="protein sequence ID" value="KAJ8489118.1"/>
    <property type="molecule type" value="Genomic_DNA"/>
</dbReference>
<sequence>MAYRLRAERSTETPMDFEFTSRPSSNTKPVWATSGQDPSTPKKRTFTDVNPSTPAFPGTPGTPSWPTFGQHNNVPFLFQEPVPQTPRTPAWAPPPNFSPEKAFPQPEIKDVDMQEAPSPEKEKEGDGERSMAVGALRRVFRKRKARERSQLGRRRPRVDDDESSGEESVEEEDRYAAVTRKTSNHYTLNLSGPAAPQSDLPYRLLGYVQVVFNASLVLIFLYLVLQFILTVQHDVEHRVAEYSMDIVQEIAQCALLHKTNLCAQNAVPAMAHQCAAWELCMNRDPTKVGRARVSVEVIAEVVNSFVEPISWKTLIFTIVSLAFLTVFVNSLLVLFLPFHAPHAYLPPAHEWNGKGWKRGDDEVEELASRRRRLEDGQAAKVK</sequence>
<keyword evidence="2" id="KW-1133">Transmembrane helix</keyword>
<dbReference type="SMART" id="SM01042">
    <property type="entry name" value="Brr6_like_C_C"/>
    <property type="match status" value="1"/>
</dbReference>
<gene>
    <name evidence="4" type="ORF">ONZ51_g3135</name>
</gene>
<feature type="domain" description="Brl1/Brr6" evidence="3">
    <location>
        <begin position="204"/>
        <end position="336"/>
    </location>
</feature>
<keyword evidence="2" id="KW-0472">Membrane</keyword>
<name>A0AAD7TZE1_9APHY</name>
<dbReference type="PANTHER" id="PTHR28136:SF1">
    <property type="entry name" value="NUCLEUS EXPORT PROTEIN BRL1"/>
    <property type="match status" value="1"/>
</dbReference>
<feature type="compositionally biased region" description="Basic and acidic residues" evidence="1">
    <location>
        <begin position="1"/>
        <end position="11"/>
    </location>
</feature>
<evidence type="ECO:0000259" key="3">
    <source>
        <dbReference type="SMART" id="SM01042"/>
    </source>
</evidence>
<dbReference type="GO" id="GO:0055088">
    <property type="term" value="P:lipid homeostasis"/>
    <property type="evidence" value="ECO:0007669"/>
    <property type="project" value="InterPro"/>
</dbReference>
<dbReference type="GO" id="GO:0006998">
    <property type="term" value="P:nuclear envelope organization"/>
    <property type="evidence" value="ECO:0007669"/>
    <property type="project" value="InterPro"/>
</dbReference>
<feature type="region of interest" description="Disordered" evidence="1">
    <location>
        <begin position="1"/>
        <end position="175"/>
    </location>
</feature>
<dbReference type="PANTHER" id="PTHR28136">
    <property type="entry name" value="NUCLEUS EXPORT PROTEIN BRR6"/>
    <property type="match status" value="1"/>
</dbReference>
<feature type="compositionally biased region" description="Basic and acidic residues" evidence="1">
    <location>
        <begin position="107"/>
        <end position="129"/>
    </location>
</feature>